<dbReference type="Proteomes" id="UP000240760">
    <property type="component" value="Unassembled WGS sequence"/>
</dbReference>
<evidence type="ECO:0000313" key="1">
    <source>
        <dbReference type="EMBL" id="PTB77051.1"/>
    </source>
</evidence>
<keyword evidence="2" id="KW-1185">Reference proteome</keyword>
<protein>
    <submittedName>
        <fullName evidence="1">Uncharacterized protein</fullName>
    </submittedName>
</protein>
<proteinExistence type="predicted"/>
<evidence type="ECO:0000313" key="2">
    <source>
        <dbReference type="Proteomes" id="UP000240760"/>
    </source>
</evidence>
<dbReference type="EMBL" id="KZ679131">
    <property type="protein sequence ID" value="PTB77051.1"/>
    <property type="molecule type" value="Genomic_DNA"/>
</dbReference>
<sequence length="137" mass="15128">MMLARHSRCIYSTYHVPKAHPGGGLRQYEHPGRAHSARASVAADQRCACGMRSAEETVRGPAMIPFSTPRSRILLLVWQRNRPKAAVGGPVASGRMHGATHMRRTIRRRARRVFDVGWGLDTIIPSVLGCLMRTSAS</sequence>
<dbReference type="AlphaFoldDB" id="A0A2T4C661"/>
<accession>A0A2T4C661</accession>
<organism evidence="1 2">
    <name type="scientific">Trichoderma longibrachiatum ATCC 18648</name>
    <dbReference type="NCBI Taxonomy" id="983965"/>
    <lineage>
        <taxon>Eukaryota</taxon>
        <taxon>Fungi</taxon>
        <taxon>Dikarya</taxon>
        <taxon>Ascomycota</taxon>
        <taxon>Pezizomycotina</taxon>
        <taxon>Sordariomycetes</taxon>
        <taxon>Hypocreomycetidae</taxon>
        <taxon>Hypocreales</taxon>
        <taxon>Hypocreaceae</taxon>
        <taxon>Trichoderma</taxon>
    </lineage>
</organism>
<reference evidence="1 2" key="1">
    <citation type="submission" date="2016-07" db="EMBL/GenBank/DDBJ databases">
        <title>Multiple horizontal gene transfer events from other fungi enriched the ability of initially mycotrophic Trichoderma (Ascomycota) to feed on dead plant biomass.</title>
        <authorList>
            <consortium name="DOE Joint Genome Institute"/>
            <person name="Aerts A."/>
            <person name="Atanasova L."/>
            <person name="Chenthamara K."/>
            <person name="Zhang J."/>
            <person name="Grujic M."/>
            <person name="Henrissat B."/>
            <person name="Kuo A."/>
            <person name="Salamov A."/>
            <person name="Lipzen A."/>
            <person name="Labutti K."/>
            <person name="Barry K."/>
            <person name="Miao Y."/>
            <person name="Rahimi M.J."/>
            <person name="Shen Q."/>
            <person name="Grigoriev I.V."/>
            <person name="Kubicek C.P."/>
            <person name="Druzhinina I.S."/>
        </authorList>
    </citation>
    <scope>NUCLEOTIDE SEQUENCE [LARGE SCALE GENOMIC DNA]</scope>
    <source>
        <strain evidence="1 2">ATCC 18648</strain>
    </source>
</reference>
<name>A0A2T4C661_TRILO</name>
<gene>
    <name evidence="1" type="ORF">M440DRAFT_310018</name>
</gene>